<protein>
    <recommendedName>
        <fullName evidence="3">Phosphoribulokinase/uridine kinase domain-containing protein</fullName>
    </recommendedName>
</protein>
<dbReference type="InterPro" id="IPR027417">
    <property type="entry name" value="P-loop_NTPase"/>
</dbReference>
<dbReference type="VEuPathDB" id="TrichDB:TRFO_11785"/>
<organism evidence="1 2">
    <name type="scientific">Tritrichomonas foetus</name>
    <dbReference type="NCBI Taxonomy" id="1144522"/>
    <lineage>
        <taxon>Eukaryota</taxon>
        <taxon>Metamonada</taxon>
        <taxon>Parabasalia</taxon>
        <taxon>Tritrichomonadida</taxon>
        <taxon>Tritrichomonadidae</taxon>
        <taxon>Tritrichomonas</taxon>
    </lineage>
</organism>
<evidence type="ECO:0000313" key="1">
    <source>
        <dbReference type="EMBL" id="OHS93386.1"/>
    </source>
</evidence>
<dbReference type="RefSeq" id="XP_068346523.1">
    <property type="nucleotide sequence ID" value="XM_068496234.1"/>
</dbReference>
<evidence type="ECO:0008006" key="3">
    <source>
        <dbReference type="Google" id="ProtNLM"/>
    </source>
</evidence>
<dbReference type="SUPFAM" id="SSF52540">
    <property type="entry name" value="P-loop containing nucleoside triphosphate hydrolases"/>
    <property type="match status" value="1"/>
</dbReference>
<gene>
    <name evidence="1" type="ORF">TRFO_11785</name>
</gene>
<keyword evidence="2" id="KW-1185">Reference proteome</keyword>
<reference evidence="1" key="1">
    <citation type="submission" date="2016-10" db="EMBL/GenBank/DDBJ databases">
        <authorList>
            <person name="Benchimol M."/>
            <person name="Almeida L.G."/>
            <person name="Vasconcelos A.T."/>
            <person name="Perreira-Neves A."/>
            <person name="Rosa I.A."/>
            <person name="Tasca T."/>
            <person name="Bogo M.R."/>
            <person name="de Souza W."/>
        </authorList>
    </citation>
    <scope>NUCLEOTIDE SEQUENCE [LARGE SCALE GENOMIC DNA]</scope>
    <source>
        <strain evidence="1">K</strain>
    </source>
</reference>
<dbReference type="GeneID" id="94830938"/>
<accession>A0A1J4J1Y7</accession>
<dbReference type="EMBL" id="MLAK01001404">
    <property type="protein sequence ID" value="OHS93386.1"/>
    <property type="molecule type" value="Genomic_DNA"/>
</dbReference>
<proteinExistence type="predicted"/>
<dbReference type="Proteomes" id="UP000179807">
    <property type="component" value="Unassembled WGS sequence"/>
</dbReference>
<sequence length="208" mass="24779">MSEYRVFAFTGPSTSGKSTLVQHFAHKYNAVVLNVDAYFKRMRDMPPIELDTIHTYNNDCPESVEWKLLLRNFQQIPKNRIIFLDGFILFCEEFFINSVDVLINIEYDFNKDFKIALNRRFKRIYFEDVPADIKSYKPTFHPRFICDYFEQIVWKEAIQHPEYRKPSSWEKPPLTLNATDPLATTVENVDHFLKRFIYTEVQSHESNS</sequence>
<comment type="caution">
    <text evidence="1">The sequence shown here is derived from an EMBL/GenBank/DDBJ whole genome shotgun (WGS) entry which is preliminary data.</text>
</comment>
<dbReference type="AlphaFoldDB" id="A0A1J4J1Y7"/>
<dbReference type="Gene3D" id="3.40.50.300">
    <property type="entry name" value="P-loop containing nucleotide triphosphate hydrolases"/>
    <property type="match status" value="1"/>
</dbReference>
<dbReference type="OrthoDB" id="10041966at2759"/>
<name>A0A1J4J1Y7_9EUKA</name>
<evidence type="ECO:0000313" key="2">
    <source>
        <dbReference type="Proteomes" id="UP000179807"/>
    </source>
</evidence>